<feature type="compositionally biased region" description="Acidic residues" evidence="5">
    <location>
        <begin position="718"/>
        <end position="731"/>
    </location>
</feature>
<evidence type="ECO:0000313" key="9">
    <source>
        <dbReference type="Proteomes" id="UP000315226"/>
    </source>
</evidence>
<evidence type="ECO:0000256" key="2">
    <source>
        <dbReference type="ARBA" id="ARBA00022692"/>
    </source>
</evidence>
<feature type="transmembrane region" description="Helical" evidence="6">
    <location>
        <begin position="436"/>
        <end position="454"/>
    </location>
</feature>
<feature type="region of interest" description="Disordered" evidence="5">
    <location>
        <begin position="245"/>
        <end position="275"/>
    </location>
</feature>
<evidence type="ECO:0000259" key="7">
    <source>
        <dbReference type="Pfam" id="PF13515"/>
    </source>
</evidence>
<dbReference type="Proteomes" id="UP000315226">
    <property type="component" value="Unassembled WGS sequence"/>
</dbReference>
<evidence type="ECO:0000256" key="6">
    <source>
        <dbReference type="SAM" id="Phobius"/>
    </source>
</evidence>
<evidence type="ECO:0000256" key="5">
    <source>
        <dbReference type="SAM" id="MobiDB-lite"/>
    </source>
</evidence>
<dbReference type="OrthoDB" id="4638444at2"/>
<dbReference type="InterPro" id="IPR049453">
    <property type="entry name" value="Memb_transporter_dom"/>
</dbReference>
<evidence type="ECO:0000256" key="3">
    <source>
        <dbReference type="ARBA" id="ARBA00022989"/>
    </source>
</evidence>
<feature type="compositionally biased region" description="Low complexity" evidence="5">
    <location>
        <begin position="735"/>
        <end position="751"/>
    </location>
</feature>
<evidence type="ECO:0000256" key="4">
    <source>
        <dbReference type="ARBA" id="ARBA00023136"/>
    </source>
</evidence>
<keyword evidence="4 6" id="KW-0472">Membrane</keyword>
<feature type="region of interest" description="Disordered" evidence="5">
    <location>
        <begin position="713"/>
        <end position="765"/>
    </location>
</feature>
<dbReference type="AlphaFoldDB" id="A0A4Y3RG96"/>
<protein>
    <recommendedName>
        <fullName evidence="7">Integral membrane bound transporter domain-containing protein</fullName>
    </recommendedName>
</protein>
<accession>A0A4Y3RG96</accession>
<gene>
    <name evidence="8" type="ORF">SGA01_13320</name>
</gene>
<comment type="subcellular location">
    <subcellularLocation>
        <location evidence="1">Membrane</location>
        <topology evidence="1">Multi-pass membrane protein</topology>
    </subcellularLocation>
</comment>
<sequence>MGGPFPRRLPSAYRAAARRALRVTIAAGTGFYVLLYGFDLAVGATYALFGAIAMAGLSHLPGSGRQRAMLLVGVVPVCWVLITLGTYLSVRTWSAVLGMLVVGFGLAFMAVGGPRFAGAATGLQLMYILPSFPPYDPGSLGERLAGATFGLALLIIAETTLLPEPSALPYRERAARAADGAARCADRLRTAPYTLPEAAQRTARALSTGLRSSQVPEAERPAGAGVRQRALAHTGLATRTLLGRLTVLPPPPQGAVPPADDNGAGGEQVGATKGPDPLRAVMEVARESADRLRGRVPDGRAHTALQQARQALAAAEGGSPAALRRNAALLEVADAALAMSTAADIAVRGRAADVPAPGRFWYARQRAPRLWWRRLSGHAAGRSVFFQNAVRISLALAAARLIAGIDTLPHGFWVLLATLTLTRTTVRETRTTERKALTGTLVGALVAATLLAVVGTDIEVYAVALPPLMLVTFTLGPVKGVGWAQALFTVVVALVFAQLAPATWQLAEFRLLDVLTGSAIGAVFGLLAWPRGAHDELRRSVAVLLRIAAEIVVATTAQIAAGGRRVPVVTAPGHRSLQHALVMAESAYAQYQSEPQGLGPPQVRRDWQAALIAAHHTLWGADRLLVPAEPVVIPPLGREASESVIRTGDRIAAGMLLTSARMDPTGDTAETPAPLHAPTASATMAVDPPGAARAYYATMSWLASLASDLERLAAENATEAETDTDSDSDSDSDSKQGAGAAAASNNRGSIAGTPGLRARRPTEHP</sequence>
<comment type="caution">
    <text evidence="8">The sequence shown here is derived from an EMBL/GenBank/DDBJ whole genome shotgun (WGS) entry which is preliminary data.</text>
</comment>
<feature type="transmembrane region" description="Helical" evidence="6">
    <location>
        <begin position="93"/>
        <end position="111"/>
    </location>
</feature>
<dbReference type="RefSeq" id="WP_141294256.1">
    <property type="nucleotide sequence ID" value="NZ_BJMN01000009.1"/>
</dbReference>
<name>A0A4Y3RG96_9ACTN</name>
<proteinExistence type="predicted"/>
<reference evidence="8 9" key="1">
    <citation type="submission" date="2019-06" db="EMBL/GenBank/DDBJ databases">
        <title>Whole genome shotgun sequence of Streptomyces gardneri NBRC 12865.</title>
        <authorList>
            <person name="Hosoyama A."/>
            <person name="Uohara A."/>
            <person name="Ohji S."/>
            <person name="Ichikawa N."/>
        </authorList>
    </citation>
    <scope>NUCLEOTIDE SEQUENCE [LARGE SCALE GENOMIC DNA]</scope>
    <source>
        <strain evidence="8 9">NBRC 12865</strain>
    </source>
</reference>
<feature type="region of interest" description="Disordered" evidence="5">
    <location>
        <begin position="208"/>
        <end position="227"/>
    </location>
</feature>
<feature type="transmembrane region" description="Helical" evidence="6">
    <location>
        <begin position="68"/>
        <end position="87"/>
    </location>
</feature>
<keyword evidence="3 6" id="KW-1133">Transmembrane helix</keyword>
<dbReference type="Pfam" id="PF13515">
    <property type="entry name" value="FUSC_2"/>
    <property type="match status" value="1"/>
</dbReference>
<feature type="transmembrane region" description="Helical" evidence="6">
    <location>
        <begin position="510"/>
        <end position="529"/>
    </location>
</feature>
<keyword evidence="9" id="KW-1185">Reference proteome</keyword>
<dbReference type="EMBL" id="BJMN01000009">
    <property type="protein sequence ID" value="GEB55727.1"/>
    <property type="molecule type" value="Genomic_DNA"/>
</dbReference>
<organism evidence="8 9">
    <name type="scientific">Streptomyces gardneri</name>
    <dbReference type="NCBI Taxonomy" id="66892"/>
    <lineage>
        <taxon>Bacteria</taxon>
        <taxon>Bacillati</taxon>
        <taxon>Actinomycetota</taxon>
        <taxon>Actinomycetes</taxon>
        <taxon>Kitasatosporales</taxon>
        <taxon>Streptomycetaceae</taxon>
        <taxon>Streptomyces</taxon>
    </lineage>
</organism>
<evidence type="ECO:0000313" key="8">
    <source>
        <dbReference type="EMBL" id="GEB55727.1"/>
    </source>
</evidence>
<feature type="transmembrane region" description="Helical" evidence="6">
    <location>
        <begin position="485"/>
        <end position="504"/>
    </location>
</feature>
<dbReference type="GO" id="GO:0016020">
    <property type="term" value="C:membrane"/>
    <property type="evidence" value="ECO:0007669"/>
    <property type="project" value="UniProtKB-SubCell"/>
</dbReference>
<feature type="region of interest" description="Disordered" evidence="5">
    <location>
        <begin position="662"/>
        <end position="682"/>
    </location>
</feature>
<evidence type="ECO:0000256" key="1">
    <source>
        <dbReference type="ARBA" id="ARBA00004141"/>
    </source>
</evidence>
<keyword evidence="2 6" id="KW-0812">Transmembrane</keyword>
<feature type="domain" description="Integral membrane bound transporter" evidence="7">
    <location>
        <begin position="401"/>
        <end position="523"/>
    </location>
</feature>